<dbReference type="AlphaFoldDB" id="A0A0G1XWH5"/>
<proteinExistence type="predicted"/>
<dbReference type="EMBL" id="LCRN01000041">
    <property type="protein sequence ID" value="KKW35326.1"/>
    <property type="molecule type" value="Genomic_DNA"/>
</dbReference>
<dbReference type="Proteomes" id="UP000033865">
    <property type="component" value="Unassembled WGS sequence"/>
</dbReference>
<gene>
    <name evidence="1" type="ORF">UY82_C0041G0006</name>
</gene>
<name>A0A0G1XWH5_9BACT</name>
<evidence type="ECO:0000313" key="2">
    <source>
        <dbReference type="Proteomes" id="UP000033865"/>
    </source>
</evidence>
<accession>A0A0G1XWH5</accession>
<organism evidence="1 2">
    <name type="scientific">Candidatus Uhrbacteria bacterium GW2011_GWC2_53_7</name>
    <dbReference type="NCBI Taxonomy" id="1618986"/>
    <lineage>
        <taxon>Bacteria</taxon>
        <taxon>Candidatus Uhriibacteriota</taxon>
    </lineage>
</organism>
<protein>
    <submittedName>
        <fullName evidence="1">Uncharacterized protein</fullName>
    </submittedName>
</protein>
<comment type="caution">
    <text evidence="1">The sequence shown here is derived from an EMBL/GenBank/DDBJ whole genome shotgun (WGS) entry which is preliminary data.</text>
</comment>
<sequence>MTGEVRDLFVRRKTISGHEMVPIQTYSDLLQKYNEKIKFTDFFVLREEKEKFQRAVS</sequence>
<reference evidence="1 2" key="1">
    <citation type="journal article" date="2015" name="Nature">
        <title>rRNA introns, odd ribosomes, and small enigmatic genomes across a large radiation of phyla.</title>
        <authorList>
            <person name="Brown C.T."/>
            <person name="Hug L.A."/>
            <person name="Thomas B.C."/>
            <person name="Sharon I."/>
            <person name="Castelle C.J."/>
            <person name="Singh A."/>
            <person name="Wilkins M.J."/>
            <person name="Williams K.H."/>
            <person name="Banfield J.F."/>
        </authorList>
    </citation>
    <scope>NUCLEOTIDE SEQUENCE [LARGE SCALE GENOMIC DNA]</scope>
</reference>
<evidence type="ECO:0000313" key="1">
    <source>
        <dbReference type="EMBL" id="KKW35326.1"/>
    </source>
</evidence>